<feature type="repeat" description="WD" evidence="3">
    <location>
        <begin position="870"/>
        <end position="900"/>
    </location>
</feature>
<keyword evidence="6" id="KW-1185">Reference proteome</keyword>
<dbReference type="SUPFAM" id="SSF56112">
    <property type="entry name" value="Protein kinase-like (PK-like)"/>
    <property type="match status" value="2"/>
</dbReference>
<dbReference type="InterPro" id="IPR001245">
    <property type="entry name" value="Ser-Thr/Tyr_kinase_cat_dom"/>
</dbReference>
<evidence type="ECO:0000256" key="1">
    <source>
        <dbReference type="ARBA" id="ARBA00022574"/>
    </source>
</evidence>
<dbReference type="PROSITE" id="PS50011">
    <property type="entry name" value="PROTEIN_KINASE_DOM"/>
    <property type="match status" value="2"/>
</dbReference>
<feature type="repeat" description="WD" evidence="3">
    <location>
        <begin position="179"/>
        <end position="220"/>
    </location>
</feature>
<evidence type="ECO:0000259" key="4">
    <source>
        <dbReference type="PROSITE" id="PS50011"/>
    </source>
</evidence>
<feature type="repeat" description="WD" evidence="3">
    <location>
        <begin position="650"/>
        <end position="691"/>
    </location>
</feature>
<dbReference type="Gene3D" id="1.10.510.10">
    <property type="entry name" value="Transferase(Phosphotransferase) domain 1"/>
    <property type="match status" value="2"/>
</dbReference>
<keyword evidence="1 3" id="KW-0853">WD repeat</keyword>
<dbReference type="SUPFAM" id="SSF50978">
    <property type="entry name" value="WD40 repeat-like"/>
    <property type="match status" value="2"/>
</dbReference>
<feature type="repeat" description="WD" evidence="3">
    <location>
        <begin position="136"/>
        <end position="177"/>
    </location>
</feature>
<feature type="domain" description="Protein kinase" evidence="4">
    <location>
        <begin position="948"/>
        <end position="1220"/>
    </location>
</feature>
<feature type="repeat" description="WD" evidence="3">
    <location>
        <begin position="742"/>
        <end position="783"/>
    </location>
</feature>
<dbReference type="Proteomes" id="UP000044841">
    <property type="component" value="Unassembled WGS sequence"/>
</dbReference>
<dbReference type="AlphaFoldDB" id="A0A0K6GJJ5"/>
<dbReference type="PROSITE" id="PS50082">
    <property type="entry name" value="WD_REPEATS_2"/>
    <property type="match status" value="12"/>
</dbReference>
<feature type="repeat" description="WD" evidence="3">
    <location>
        <begin position="607"/>
        <end position="648"/>
    </location>
</feature>
<dbReference type="InterPro" id="IPR011009">
    <property type="entry name" value="Kinase-like_dom_sf"/>
</dbReference>
<evidence type="ECO:0000313" key="6">
    <source>
        <dbReference type="Proteomes" id="UP000044841"/>
    </source>
</evidence>
<dbReference type="PROSITE" id="PS50294">
    <property type="entry name" value="WD_REPEATS_REGION"/>
    <property type="match status" value="11"/>
</dbReference>
<dbReference type="SMART" id="SM00320">
    <property type="entry name" value="WD40"/>
    <property type="match status" value="14"/>
</dbReference>
<feature type="repeat" description="WD" evidence="3">
    <location>
        <begin position="264"/>
        <end position="294"/>
    </location>
</feature>
<dbReference type="PROSITE" id="PS00678">
    <property type="entry name" value="WD_REPEATS_1"/>
    <property type="match status" value="8"/>
</dbReference>
<dbReference type="Pfam" id="PF07714">
    <property type="entry name" value="PK_Tyr_Ser-Thr"/>
    <property type="match status" value="2"/>
</dbReference>
<dbReference type="GO" id="GO:0005524">
    <property type="term" value="F:ATP binding"/>
    <property type="evidence" value="ECO:0007669"/>
    <property type="project" value="InterPro"/>
</dbReference>
<evidence type="ECO:0000256" key="3">
    <source>
        <dbReference type="PROSITE-ProRule" id="PRU00221"/>
    </source>
</evidence>
<dbReference type="InterPro" id="IPR001680">
    <property type="entry name" value="WD40_rpt"/>
</dbReference>
<dbReference type="SMART" id="SM00220">
    <property type="entry name" value="S_TKc"/>
    <property type="match status" value="2"/>
</dbReference>
<dbReference type="InterPro" id="IPR036322">
    <property type="entry name" value="WD40_repeat_dom_sf"/>
</dbReference>
<dbReference type="PANTHER" id="PTHR19879">
    <property type="entry name" value="TRANSCRIPTION INITIATION FACTOR TFIID"/>
    <property type="match status" value="1"/>
</dbReference>
<organism evidence="5 6">
    <name type="scientific">Rhizoctonia solani</name>
    <dbReference type="NCBI Taxonomy" id="456999"/>
    <lineage>
        <taxon>Eukaryota</taxon>
        <taxon>Fungi</taxon>
        <taxon>Dikarya</taxon>
        <taxon>Basidiomycota</taxon>
        <taxon>Agaricomycotina</taxon>
        <taxon>Agaricomycetes</taxon>
        <taxon>Cantharellales</taxon>
        <taxon>Ceratobasidiaceae</taxon>
        <taxon>Rhizoctonia</taxon>
    </lineage>
</organism>
<protein>
    <submittedName>
        <fullName evidence="5">POC1 centriolar protein homolog A</fullName>
    </submittedName>
</protein>
<evidence type="ECO:0000256" key="2">
    <source>
        <dbReference type="ARBA" id="ARBA00022737"/>
    </source>
</evidence>
<dbReference type="InterPro" id="IPR019775">
    <property type="entry name" value="WD40_repeat_CS"/>
</dbReference>
<gene>
    <name evidence="5" type="ORF">RSOLAG22IIIB_07159</name>
</gene>
<proteinExistence type="predicted"/>
<dbReference type="EMBL" id="CYGV01002055">
    <property type="protein sequence ID" value="CUA78549.1"/>
    <property type="molecule type" value="Genomic_DNA"/>
</dbReference>
<dbReference type="Gene3D" id="2.130.10.10">
    <property type="entry name" value="YVTN repeat-like/Quinoprotein amine dehydrogenase"/>
    <property type="match status" value="6"/>
</dbReference>
<keyword evidence="2" id="KW-0677">Repeat</keyword>
<feature type="repeat" description="WD" evidence="3">
    <location>
        <begin position="47"/>
        <end position="88"/>
    </location>
</feature>
<dbReference type="PANTHER" id="PTHR19879:SF9">
    <property type="entry name" value="TRANSCRIPTION INITIATION FACTOR TFIID SUBUNIT 5"/>
    <property type="match status" value="1"/>
</dbReference>
<feature type="repeat" description="WD" evidence="3">
    <location>
        <begin position="4"/>
        <end position="45"/>
    </location>
</feature>
<dbReference type="GO" id="GO:0004672">
    <property type="term" value="F:protein kinase activity"/>
    <property type="evidence" value="ECO:0007669"/>
    <property type="project" value="InterPro"/>
</dbReference>
<accession>A0A0K6GJJ5</accession>
<dbReference type="InterPro" id="IPR000719">
    <property type="entry name" value="Prot_kinase_dom"/>
</dbReference>
<evidence type="ECO:0000313" key="5">
    <source>
        <dbReference type="EMBL" id="CUA78549.1"/>
    </source>
</evidence>
<dbReference type="InterPro" id="IPR020472">
    <property type="entry name" value="WD40_PAC1"/>
</dbReference>
<feature type="repeat" description="WD" evidence="3">
    <location>
        <begin position="785"/>
        <end position="826"/>
    </location>
</feature>
<feature type="repeat" description="WD" evidence="3">
    <location>
        <begin position="828"/>
        <end position="869"/>
    </location>
</feature>
<dbReference type="Pfam" id="PF00400">
    <property type="entry name" value="WD40"/>
    <property type="match status" value="12"/>
</dbReference>
<dbReference type="PRINTS" id="PR00320">
    <property type="entry name" value="GPROTEINBRPT"/>
</dbReference>
<feature type="domain" description="Protein kinase" evidence="4">
    <location>
        <begin position="342"/>
        <end position="618"/>
    </location>
</feature>
<dbReference type="CDD" id="cd00200">
    <property type="entry name" value="WD40"/>
    <property type="match status" value="2"/>
</dbReference>
<feature type="repeat" description="WD" evidence="3">
    <location>
        <begin position="222"/>
        <end position="263"/>
    </location>
</feature>
<dbReference type="InterPro" id="IPR015943">
    <property type="entry name" value="WD40/YVTN_repeat-like_dom_sf"/>
</dbReference>
<name>A0A0K6GJJ5_9AGAM</name>
<sequence length="1222" mass="135651">MIVHEGHTSCVNSVVFSPDGNSVASGSNDQTLRFWNAHESSPVGDPIRWHGHWVRSVSYSPLGDIIASASWDLTIRIWDVNVHQQLGQPIDGNCSFYSIAFSPDAKLIASDRGFHPGEYTVQLWDVEKRTAALKPFKGHTNDITSVQFSPDGSRLVSGSHDKTVRVWDVERGTTIVGPLKGHTSCVRSIALSPYGSQIVSGSYDGTLRLWDTRNGEMIGNPFEGHTDHTNSVDFSPRGTYVVSGGWDNTARLWDIRTGREVQSFKEHNGPVYSVAFSPCGQYVASGSDDGKVIIRSVSCDYPESADNLKPQIVSSEMSTQQMFNCLTSSGCVDFTSHMDPRQDTAMIVSGGGFGDIWKGHLHNGGVVAIKAWRTNALGNPDYKTLKRAARELHCWSRMDHPNIHRLQGVIMLRGQYLGMVSEWMDNGNLHEYLLKHPDADRFKLCVDIALGLEYMHSTNTVHGDLKAANVLVSSDGVAKLSDFDFSVMSEITSLVFSESSNSRAGSLRWTAPELLLVEETRTRTTQSDVYALGMTMLEIFTEDVPYPDRRTDFAVLMTVQRGMLPTRPIERLGYDQKGNVMWDLLVECWNREPGDRPSSRQVVEILPEGHTSPVNPVVFSPDGNSVASCSYDRTIRFWNAHESSSVGNPIRGDIDLVISVSYSPLGNIIASASDDKTIRLWDVNTHQQLGQPIKGNYSLVSIAFSPDAKLIASSGFEWDVHPGQYTVRLWDVEKRTAASKPFEGHTRYISSVQFTPDGSRIVSGSWDKTIRVWDVERGTTIVGPLEGHTRAVGSIALSPDGSQIVSGSDDCTLRLWDTRSGEMIANPFEGHTGYVHSVDFSPRGTYVVSGGEDNTVRLWDIRTGRQAESFKEHTLPVLSVAFSPCGQYVVSGSSDHKVIIRSVSCDYLESADNIRPQMVSSEMSTQQMFNCLTASGCVDLSSHMDARQETAMIVSGGGFGDIWMGRLHNGGKVAIKAWRTNALGNCNYKTLKTQRAARELHCWSRMDHPNIHRLQGVIMLRGQYLGMVSEWMDNGNLHEYLRKYPDVGRFELCVDIALGLEYMHSTNTVHGDLKAANVLVSSDGVARLSDFDFSVMSEMTSLVFSESSNSRSGSLRWMAPELLLEEVRTRTTQSDVYALGMTILEIFTGDVPYPDRRTDIGVIRTVERGTLPTRPMELLGDDPKSHTIWHLLVECWTWEFKDRPSARQAVEILVSDDVTMCE</sequence>
<reference evidence="5 6" key="1">
    <citation type="submission" date="2015-07" db="EMBL/GenBank/DDBJ databases">
        <authorList>
            <person name="Noorani M."/>
        </authorList>
    </citation>
    <scope>NUCLEOTIDE SEQUENCE [LARGE SCALE GENOMIC DNA]</scope>
    <source>
        <strain evidence="5">BBA 69670</strain>
    </source>
</reference>